<accession>A0A078IF68</accession>
<name>A0A078IF68_BRANA</name>
<dbReference type="AlphaFoldDB" id="A0A078IF68"/>
<sequence>MMKDLLTITVFHNDPKRLHIFMNFFVPLEVGCNRELHPQNSSSNRLNLCCKNQFRELVDELVKRSAHLRTTNKLS</sequence>
<organism evidence="1 2">
    <name type="scientific">Brassica napus</name>
    <name type="common">Rape</name>
    <dbReference type="NCBI Taxonomy" id="3708"/>
    <lineage>
        <taxon>Eukaryota</taxon>
        <taxon>Viridiplantae</taxon>
        <taxon>Streptophyta</taxon>
        <taxon>Embryophyta</taxon>
        <taxon>Tracheophyta</taxon>
        <taxon>Spermatophyta</taxon>
        <taxon>Magnoliopsida</taxon>
        <taxon>eudicotyledons</taxon>
        <taxon>Gunneridae</taxon>
        <taxon>Pentapetalae</taxon>
        <taxon>rosids</taxon>
        <taxon>malvids</taxon>
        <taxon>Brassicales</taxon>
        <taxon>Brassicaceae</taxon>
        <taxon>Brassiceae</taxon>
        <taxon>Brassica</taxon>
    </lineage>
</organism>
<dbReference type="EMBL" id="LK032784">
    <property type="protein sequence ID" value="CDY48647.1"/>
    <property type="molecule type" value="Genomic_DNA"/>
</dbReference>
<gene>
    <name evidence="1" type="primary">BnaCnng16660D</name>
    <name evidence="1" type="ORF">GSBRNA2T00091424001</name>
</gene>
<keyword evidence="2" id="KW-1185">Reference proteome</keyword>
<protein>
    <submittedName>
        <fullName evidence="1">BnaCnng16660D protein</fullName>
    </submittedName>
</protein>
<reference evidence="1 2" key="1">
    <citation type="journal article" date="2014" name="Science">
        <title>Plant genetics. Early allopolyploid evolution in the post-Neolithic Brassica napus oilseed genome.</title>
        <authorList>
            <person name="Chalhoub B."/>
            <person name="Denoeud F."/>
            <person name="Liu S."/>
            <person name="Parkin I.A."/>
            <person name="Tang H."/>
            <person name="Wang X."/>
            <person name="Chiquet J."/>
            <person name="Belcram H."/>
            <person name="Tong C."/>
            <person name="Samans B."/>
            <person name="Correa M."/>
            <person name="Da Silva C."/>
            <person name="Just J."/>
            <person name="Falentin C."/>
            <person name="Koh C.S."/>
            <person name="Le Clainche I."/>
            <person name="Bernard M."/>
            <person name="Bento P."/>
            <person name="Noel B."/>
            <person name="Labadie K."/>
            <person name="Alberti A."/>
            <person name="Charles M."/>
            <person name="Arnaud D."/>
            <person name="Guo H."/>
            <person name="Daviaud C."/>
            <person name="Alamery S."/>
            <person name="Jabbari K."/>
            <person name="Zhao M."/>
            <person name="Edger P.P."/>
            <person name="Chelaifa H."/>
            <person name="Tack D."/>
            <person name="Lassalle G."/>
            <person name="Mestiri I."/>
            <person name="Schnel N."/>
            <person name="Le Paslier M.C."/>
            <person name="Fan G."/>
            <person name="Renault V."/>
            <person name="Bayer P.E."/>
            <person name="Golicz A.A."/>
            <person name="Manoli S."/>
            <person name="Lee T.H."/>
            <person name="Thi V.H."/>
            <person name="Chalabi S."/>
            <person name="Hu Q."/>
            <person name="Fan C."/>
            <person name="Tollenaere R."/>
            <person name="Lu Y."/>
            <person name="Battail C."/>
            <person name="Shen J."/>
            <person name="Sidebottom C.H."/>
            <person name="Wang X."/>
            <person name="Canaguier A."/>
            <person name="Chauveau A."/>
            <person name="Berard A."/>
            <person name="Deniot G."/>
            <person name="Guan M."/>
            <person name="Liu Z."/>
            <person name="Sun F."/>
            <person name="Lim Y.P."/>
            <person name="Lyons E."/>
            <person name="Town C.D."/>
            <person name="Bancroft I."/>
            <person name="Wang X."/>
            <person name="Meng J."/>
            <person name="Ma J."/>
            <person name="Pires J.C."/>
            <person name="King G.J."/>
            <person name="Brunel D."/>
            <person name="Delourme R."/>
            <person name="Renard M."/>
            <person name="Aury J.M."/>
            <person name="Adams K.L."/>
            <person name="Batley J."/>
            <person name="Snowdon R.J."/>
            <person name="Tost J."/>
            <person name="Edwards D."/>
            <person name="Zhou Y."/>
            <person name="Hua W."/>
            <person name="Sharpe A.G."/>
            <person name="Paterson A.H."/>
            <person name="Guan C."/>
            <person name="Wincker P."/>
        </authorList>
    </citation>
    <scope>NUCLEOTIDE SEQUENCE [LARGE SCALE GENOMIC DNA]</scope>
    <source>
        <strain evidence="2">cv. Darmor-bzh</strain>
    </source>
</reference>
<proteinExistence type="predicted"/>
<dbReference type="Proteomes" id="UP000028999">
    <property type="component" value="Unassembled WGS sequence"/>
</dbReference>
<dbReference type="Gramene" id="CDY48647">
    <property type="protein sequence ID" value="CDY48647"/>
    <property type="gene ID" value="GSBRNA2T00091424001"/>
</dbReference>
<evidence type="ECO:0000313" key="1">
    <source>
        <dbReference type="EMBL" id="CDY48647.1"/>
    </source>
</evidence>
<evidence type="ECO:0000313" key="2">
    <source>
        <dbReference type="Proteomes" id="UP000028999"/>
    </source>
</evidence>
<dbReference type="PaxDb" id="3708-A0A078IF68"/>